<dbReference type="AlphaFoldDB" id="A0A511BU23"/>
<evidence type="ECO:0000256" key="9">
    <source>
        <dbReference type="HAMAP-Rule" id="MF_00135"/>
    </source>
</evidence>
<dbReference type="InterPro" id="IPR001240">
    <property type="entry name" value="PRAI_dom"/>
</dbReference>
<dbReference type="InterPro" id="IPR044643">
    <property type="entry name" value="TrpF_fam"/>
</dbReference>
<dbReference type="EMBL" id="BJVC01000007">
    <property type="protein sequence ID" value="GEL03273.1"/>
    <property type="molecule type" value="Genomic_DNA"/>
</dbReference>
<dbReference type="Pfam" id="PF00697">
    <property type="entry name" value="PRAI"/>
    <property type="match status" value="1"/>
</dbReference>
<dbReference type="CDD" id="cd00405">
    <property type="entry name" value="PRAI"/>
    <property type="match status" value="1"/>
</dbReference>
<dbReference type="InterPro" id="IPR013785">
    <property type="entry name" value="Aldolase_TIM"/>
</dbReference>
<dbReference type="RefSeq" id="WP_147094340.1">
    <property type="nucleotide sequence ID" value="NZ_BJVC01000007.1"/>
</dbReference>
<dbReference type="PANTHER" id="PTHR42894">
    <property type="entry name" value="N-(5'-PHOSPHORIBOSYL)ANTHRANILATE ISOMERASE"/>
    <property type="match status" value="1"/>
</dbReference>
<dbReference type="PANTHER" id="PTHR42894:SF1">
    <property type="entry name" value="N-(5'-PHOSPHORIBOSYL)ANTHRANILATE ISOMERASE"/>
    <property type="match status" value="1"/>
</dbReference>
<keyword evidence="12" id="KW-1185">Reference proteome</keyword>
<evidence type="ECO:0000256" key="8">
    <source>
        <dbReference type="ARBA" id="ARBA00023235"/>
    </source>
</evidence>
<evidence type="ECO:0000256" key="6">
    <source>
        <dbReference type="ARBA" id="ARBA00022822"/>
    </source>
</evidence>
<name>A0A511BU23_9PROT</name>
<proteinExistence type="inferred from homology"/>
<keyword evidence="6 9" id="KW-0822">Tryptophan biosynthesis</keyword>
<evidence type="ECO:0000256" key="1">
    <source>
        <dbReference type="ARBA" id="ARBA00001164"/>
    </source>
</evidence>
<dbReference type="Gene3D" id="3.20.20.70">
    <property type="entry name" value="Aldolase class I"/>
    <property type="match status" value="1"/>
</dbReference>
<dbReference type="OrthoDB" id="9796196at2"/>
<dbReference type="GO" id="GO:0000162">
    <property type="term" value="P:L-tryptophan biosynthetic process"/>
    <property type="evidence" value="ECO:0007669"/>
    <property type="project" value="UniProtKB-UniRule"/>
</dbReference>
<dbReference type="UniPathway" id="UPA00035">
    <property type="reaction ID" value="UER00042"/>
</dbReference>
<sequence length="214" mass="22381">MTVDVKICGITDPVALAAAHEAGTKWAGFVFFERSPRHVTPGIAAGILARQQGAMPLAVGLFVGAGDDEIAATLRDVPLDILQIYDSLDRARAIRTRFGLPVWRSCPVSTPGDLPGATGLDGHVIEPRAPADAALPGGNGETMNWALLQDWRPALPWMLAGGLTPENVALAISRTGACAVDVSSGVEEAPGRKSPALIRNFIKSANDPCAANKK</sequence>
<keyword evidence="8 9" id="KW-0413">Isomerase</keyword>
<dbReference type="HAMAP" id="MF_00135">
    <property type="entry name" value="PRAI"/>
    <property type="match status" value="1"/>
</dbReference>
<organism evidence="11 12">
    <name type="scientific">Swaminathania salitolerans</name>
    <dbReference type="NCBI Taxonomy" id="182838"/>
    <lineage>
        <taxon>Bacteria</taxon>
        <taxon>Pseudomonadati</taxon>
        <taxon>Pseudomonadota</taxon>
        <taxon>Alphaproteobacteria</taxon>
        <taxon>Acetobacterales</taxon>
        <taxon>Acetobacteraceae</taxon>
        <taxon>Swaminathania</taxon>
    </lineage>
</organism>
<evidence type="ECO:0000256" key="7">
    <source>
        <dbReference type="ARBA" id="ARBA00023141"/>
    </source>
</evidence>
<dbReference type="EC" id="5.3.1.24" evidence="3 9"/>
<comment type="catalytic activity">
    <reaction evidence="1 9">
        <text>N-(5-phospho-beta-D-ribosyl)anthranilate = 1-(2-carboxyphenylamino)-1-deoxy-D-ribulose 5-phosphate</text>
        <dbReference type="Rhea" id="RHEA:21540"/>
        <dbReference type="ChEBI" id="CHEBI:18277"/>
        <dbReference type="ChEBI" id="CHEBI:58613"/>
        <dbReference type="EC" id="5.3.1.24"/>
    </reaction>
</comment>
<evidence type="ECO:0000256" key="4">
    <source>
        <dbReference type="ARBA" id="ARBA00022272"/>
    </source>
</evidence>
<evidence type="ECO:0000256" key="3">
    <source>
        <dbReference type="ARBA" id="ARBA00012572"/>
    </source>
</evidence>
<protein>
    <recommendedName>
        <fullName evidence="4 9">N-(5'-phosphoribosyl)anthranilate isomerase</fullName>
        <shortName evidence="9">PRAI</shortName>
        <ecNumber evidence="3 9">5.3.1.24</ecNumber>
    </recommendedName>
</protein>
<evidence type="ECO:0000313" key="12">
    <source>
        <dbReference type="Proteomes" id="UP000321405"/>
    </source>
</evidence>
<gene>
    <name evidence="9 11" type="primary">trpF</name>
    <name evidence="11" type="ORF">SSA02_24360</name>
</gene>
<dbReference type="GO" id="GO:0004640">
    <property type="term" value="F:phosphoribosylanthranilate isomerase activity"/>
    <property type="evidence" value="ECO:0007669"/>
    <property type="project" value="UniProtKB-UniRule"/>
</dbReference>
<dbReference type="SUPFAM" id="SSF51366">
    <property type="entry name" value="Ribulose-phoshate binding barrel"/>
    <property type="match status" value="1"/>
</dbReference>
<evidence type="ECO:0000313" key="11">
    <source>
        <dbReference type="EMBL" id="GEL03273.1"/>
    </source>
</evidence>
<comment type="similarity">
    <text evidence="9">Belongs to the TrpF family.</text>
</comment>
<evidence type="ECO:0000256" key="5">
    <source>
        <dbReference type="ARBA" id="ARBA00022605"/>
    </source>
</evidence>
<dbReference type="Proteomes" id="UP000321405">
    <property type="component" value="Unassembled WGS sequence"/>
</dbReference>
<accession>A0A511BU23</accession>
<keyword evidence="5 9" id="KW-0028">Amino-acid biosynthesis</keyword>
<comment type="pathway">
    <text evidence="2 9">Amino-acid biosynthesis; L-tryptophan biosynthesis; L-tryptophan from chorismate: step 3/5.</text>
</comment>
<feature type="domain" description="N-(5'phosphoribosyl) anthranilate isomerase (PRAI)" evidence="10">
    <location>
        <begin position="5"/>
        <end position="203"/>
    </location>
</feature>
<evidence type="ECO:0000256" key="2">
    <source>
        <dbReference type="ARBA" id="ARBA00004664"/>
    </source>
</evidence>
<reference evidence="11 12" key="1">
    <citation type="submission" date="2019-07" db="EMBL/GenBank/DDBJ databases">
        <title>Whole genome shotgun sequence of Swaminathania salitolerans NBRC 104436.</title>
        <authorList>
            <person name="Hosoyama A."/>
            <person name="Uohara A."/>
            <person name="Ohji S."/>
            <person name="Ichikawa N."/>
        </authorList>
    </citation>
    <scope>NUCLEOTIDE SEQUENCE [LARGE SCALE GENOMIC DNA]</scope>
    <source>
        <strain evidence="11 12">NBRC 104436</strain>
    </source>
</reference>
<comment type="caution">
    <text evidence="11">The sequence shown here is derived from an EMBL/GenBank/DDBJ whole genome shotgun (WGS) entry which is preliminary data.</text>
</comment>
<evidence type="ECO:0000259" key="10">
    <source>
        <dbReference type="Pfam" id="PF00697"/>
    </source>
</evidence>
<keyword evidence="7 9" id="KW-0057">Aromatic amino acid biosynthesis</keyword>
<dbReference type="InterPro" id="IPR011060">
    <property type="entry name" value="RibuloseP-bd_barrel"/>
</dbReference>